<name>A0A4S2MZW6_9PEZI</name>
<feature type="compositionally biased region" description="Pro residues" evidence="1">
    <location>
        <begin position="238"/>
        <end position="248"/>
    </location>
</feature>
<feature type="compositionally biased region" description="Basic residues" evidence="1">
    <location>
        <begin position="254"/>
        <end position="268"/>
    </location>
</feature>
<feature type="region of interest" description="Disordered" evidence="1">
    <location>
        <begin position="1"/>
        <end position="45"/>
    </location>
</feature>
<feature type="compositionally biased region" description="Pro residues" evidence="1">
    <location>
        <begin position="13"/>
        <end position="24"/>
    </location>
</feature>
<sequence length="420" mass="46257">MTTPPHARTTTPPTAPRTPSPLSLPPSSSDPSTTTTLPSSTPWTPLTPHEIATLSIPTLRLKLSLANTLIQQLQSTLSTLSTSFAHQSLQQELLYLETAEARARYQVEAEITAAQVEVLKNEGRRLRGEVEGLKWGEGVRGLGALGEVAERVLRGEGGYQGEGYQEGETGRRETRYAEEEESQQQQVMYQGEYQQLGSQGQLHQNQHHQQQQPQNHHHHHQDRDHYRHHDQHQHQHHQPPPPPPPQLEPSPTSYHHHHHHRHHHHHHQNPPLPQSHQHHYPPPPATPATPLISLPSPTPRSPITPRHNPALNTFLSSGTPVLPPPTASTPLPAPSISAATIELSKLLSPATITTSNTNFPSNAASTDSPTTTSRRRKRRRSRDDTISVSGGEEGGEGGRKRVVAEVEGGAVRMGGSPGKR</sequence>
<feature type="compositionally biased region" description="Basic and acidic residues" evidence="1">
    <location>
        <begin position="168"/>
        <end position="177"/>
    </location>
</feature>
<accession>A0A4S2MZW6</accession>
<feature type="compositionally biased region" description="Polar residues" evidence="1">
    <location>
        <begin position="352"/>
        <end position="364"/>
    </location>
</feature>
<feature type="region of interest" description="Disordered" evidence="1">
    <location>
        <begin position="158"/>
        <end position="330"/>
    </location>
</feature>
<dbReference type="OrthoDB" id="5430993at2759"/>
<reference evidence="2 3" key="1">
    <citation type="submission" date="2019-04" db="EMBL/GenBank/DDBJ databases">
        <title>Comparative genomics and transcriptomics to analyze fruiting body development in filamentous ascomycetes.</title>
        <authorList>
            <consortium name="DOE Joint Genome Institute"/>
            <person name="Lutkenhaus R."/>
            <person name="Traeger S."/>
            <person name="Breuer J."/>
            <person name="Kuo A."/>
            <person name="Lipzen A."/>
            <person name="Pangilinan J."/>
            <person name="Dilworth D."/>
            <person name="Sandor L."/>
            <person name="Poggeler S."/>
            <person name="Barry K."/>
            <person name="Grigoriev I.V."/>
            <person name="Nowrousian M."/>
        </authorList>
    </citation>
    <scope>NUCLEOTIDE SEQUENCE [LARGE SCALE GENOMIC DNA]</scope>
    <source>
        <strain evidence="2 3">CBS 389.68</strain>
    </source>
</reference>
<feature type="compositionally biased region" description="Pro residues" evidence="1">
    <location>
        <begin position="321"/>
        <end position="330"/>
    </location>
</feature>
<protein>
    <submittedName>
        <fullName evidence="2">Uncharacterized protein</fullName>
    </submittedName>
</protein>
<keyword evidence="3" id="KW-1185">Reference proteome</keyword>
<organism evidence="2 3">
    <name type="scientific">Ascodesmis nigricans</name>
    <dbReference type="NCBI Taxonomy" id="341454"/>
    <lineage>
        <taxon>Eukaryota</taxon>
        <taxon>Fungi</taxon>
        <taxon>Dikarya</taxon>
        <taxon>Ascomycota</taxon>
        <taxon>Pezizomycotina</taxon>
        <taxon>Pezizomycetes</taxon>
        <taxon>Pezizales</taxon>
        <taxon>Ascodesmidaceae</taxon>
        <taxon>Ascodesmis</taxon>
    </lineage>
</organism>
<dbReference type="Proteomes" id="UP000298138">
    <property type="component" value="Unassembled WGS sequence"/>
</dbReference>
<feature type="compositionally biased region" description="Basic residues" evidence="1">
    <location>
        <begin position="228"/>
        <end position="237"/>
    </location>
</feature>
<dbReference type="AlphaFoldDB" id="A0A4S2MZW6"/>
<dbReference type="EMBL" id="ML220116">
    <property type="protein sequence ID" value="TGZ82330.1"/>
    <property type="molecule type" value="Genomic_DNA"/>
</dbReference>
<feature type="compositionally biased region" description="Low complexity" evidence="1">
    <location>
        <begin position="25"/>
        <end position="45"/>
    </location>
</feature>
<dbReference type="STRING" id="341454.A0A4S2MZW6"/>
<feature type="compositionally biased region" description="Low complexity" evidence="1">
    <location>
        <begin position="183"/>
        <end position="214"/>
    </location>
</feature>
<evidence type="ECO:0000313" key="2">
    <source>
        <dbReference type="EMBL" id="TGZ82330.1"/>
    </source>
</evidence>
<feature type="region of interest" description="Disordered" evidence="1">
    <location>
        <begin position="352"/>
        <end position="420"/>
    </location>
</feature>
<feature type="compositionally biased region" description="Low complexity" evidence="1">
    <location>
        <begin position="1"/>
        <end position="12"/>
    </location>
</feature>
<dbReference type="InParanoid" id="A0A4S2MZW6"/>
<evidence type="ECO:0000313" key="3">
    <source>
        <dbReference type="Proteomes" id="UP000298138"/>
    </source>
</evidence>
<gene>
    <name evidence="2" type="ORF">EX30DRAFT_370983</name>
</gene>
<feature type="compositionally biased region" description="Gly residues" evidence="1">
    <location>
        <begin position="411"/>
        <end position="420"/>
    </location>
</feature>
<proteinExistence type="predicted"/>
<evidence type="ECO:0000256" key="1">
    <source>
        <dbReference type="SAM" id="MobiDB-lite"/>
    </source>
</evidence>